<dbReference type="SUPFAM" id="SSF89372">
    <property type="entry name" value="Fucose-specific lectin"/>
    <property type="match status" value="1"/>
</dbReference>
<accession>A0AA39XYH3</accession>
<dbReference type="Proteomes" id="UP001174936">
    <property type="component" value="Unassembled WGS sequence"/>
</dbReference>
<reference evidence="1" key="1">
    <citation type="submission" date="2023-06" db="EMBL/GenBank/DDBJ databases">
        <title>Genome-scale phylogeny and comparative genomics of the fungal order Sordariales.</title>
        <authorList>
            <consortium name="Lawrence Berkeley National Laboratory"/>
            <person name="Hensen N."/>
            <person name="Bonometti L."/>
            <person name="Westerberg I."/>
            <person name="Brannstrom I.O."/>
            <person name="Guillou S."/>
            <person name="Cros-Aarteil S."/>
            <person name="Calhoun S."/>
            <person name="Haridas S."/>
            <person name="Kuo A."/>
            <person name="Mondo S."/>
            <person name="Pangilinan J."/>
            <person name="Riley R."/>
            <person name="Labutti K."/>
            <person name="Andreopoulos B."/>
            <person name="Lipzen A."/>
            <person name="Chen C."/>
            <person name="Yanf M."/>
            <person name="Daum C."/>
            <person name="Ng V."/>
            <person name="Clum A."/>
            <person name="Steindorff A."/>
            <person name="Ohm R."/>
            <person name="Martin F."/>
            <person name="Silar P."/>
            <person name="Natvig D."/>
            <person name="Lalanne C."/>
            <person name="Gautier V."/>
            <person name="Ament-Velasquez S.L."/>
            <person name="Kruys A."/>
            <person name="Hutchinson M.I."/>
            <person name="Powell A.J."/>
            <person name="Barry K."/>
            <person name="Miller A.N."/>
            <person name="Grigoriev I.V."/>
            <person name="Debuchy R."/>
            <person name="Gladieux P."/>
            <person name="Thoren M.H."/>
            <person name="Johannesson H."/>
        </authorList>
    </citation>
    <scope>NUCLEOTIDE SEQUENCE</scope>
    <source>
        <strain evidence="1">SMH2532-1</strain>
    </source>
</reference>
<protein>
    <recommendedName>
        <fullName evidence="3">Cysteine proteinase</fullName>
    </recommendedName>
</protein>
<dbReference type="EMBL" id="JAULSV010000006">
    <property type="protein sequence ID" value="KAK0641861.1"/>
    <property type="molecule type" value="Genomic_DNA"/>
</dbReference>
<dbReference type="Gene3D" id="2.120.10.70">
    <property type="entry name" value="Fucose-specific lectin"/>
    <property type="match status" value="1"/>
</dbReference>
<organism evidence="1 2">
    <name type="scientific">Cercophora newfieldiana</name>
    <dbReference type="NCBI Taxonomy" id="92897"/>
    <lineage>
        <taxon>Eukaryota</taxon>
        <taxon>Fungi</taxon>
        <taxon>Dikarya</taxon>
        <taxon>Ascomycota</taxon>
        <taxon>Pezizomycotina</taxon>
        <taxon>Sordariomycetes</taxon>
        <taxon>Sordariomycetidae</taxon>
        <taxon>Sordariales</taxon>
        <taxon>Lasiosphaeriaceae</taxon>
        <taxon>Cercophora</taxon>
    </lineage>
</organism>
<evidence type="ECO:0000313" key="2">
    <source>
        <dbReference type="Proteomes" id="UP001174936"/>
    </source>
</evidence>
<proteinExistence type="predicted"/>
<evidence type="ECO:0000313" key="1">
    <source>
        <dbReference type="EMBL" id="KAK0641861.1"/>
    </source>
</evidence>
<evidence type="ECO:0008006" key="3">
    <source>
        <dbReference type="Google" id="ProtNLM"/>
    </source>
</evidence>
<gene>
    <name evidence="1" type="ORF">B0T16DRAFT_516388</name>
</gene>
<dbReference type="InterPro" id="IPR038765">
    <property type="entry name" value="Papain-like_cys_pep_sf"/>
</dbReference>
<keyword evidence="2" id="KW-1185">Reference proteome</keyword>
<name>A0AA39XYH3_9PEZI</name>
<sequence>MSAKTPAPVHTGLGYIPDEYDGRDRVYKYGGSKTPEQLTSADIRSQYKDWPILHQGHTNSCVAHAAASVLQFLVYTNRVSHSNSVPWEFSRLFIYYNARAIGWMAWKNKTEWPDMVQDKGTKTRYALKSLSQLGAASQDAYPWRVQADTVLHVNERPTDEAYSDAEMLHAVEYFRLDPDHTLEAEKNFSPKQKDDVGELTLLRVKQCLDEGYPVIFGFSYYWPKFTTTPAGAGDDGFNTIKDLQGVHEAPPRDAHGWAKYGAHAVIAVAFDDAKKRILCKNSWGANNPFFWMSYTWILDFEATDDFWTVRGLSGGPPSSRLRLPRPQTVNIHDPSYKLTTLPWTTTMSISPSATIAAFSRDSETAEFYLTNSTGQLTSGSYSSSSGWQQGGIIGDQHTSTGPVSILKLGTHNIAAFFKSADLVIQSMRSWPPEPLTQAGGASVHGGLTALSRFPGHEEVFWVAPDGSIQAKYRYLHDTHEWKAYEFAPKGHAHVESCLASAASADGKEMFVWWVTPDGHPAGMRWADDGTGVWWKRLKGDFETYDAVTNGRIAMVVKGNECLVYWFGTVGEISKAVCSGGKMSDGEVGKLNRKC</sequence>
<dbReference type="SUPFAM" id="SSF54001">
    <property type="entry name" value="Cysteine proteinases"/>
    <property type="match status" value="1"/>
</dbReference>
<dbReference type="AlphaFoldDB" id="A0AA39XYH3"/>
<dbReference type="Gene3D" id="3.90.70.10">
    <property type="entry name" value="Cysteine proteinases"/>
    <property type="match status" value="1"/>
</dbReference>
<comment type="caution">
    <text evidence="1">The sequence shown here is derived from an EMBL/GenBank/DDBJ whole genome shotgun (WGS) entry which is preliminary data.</text>
</comment>